<dbReference type="AlphaFoldDB" id="A0A0D9WLT3"/>
<keyword evidence="2" id="KW-1185">Reference proteome</keyword>
<reference evidence="1" key="3">
    <citation type="submission" date="2015-04" db="UniProtKB">
        <authorList>
            <consortium name="EnsemblPlants"/>
        </authorList>
    </citation>
    <scope>IDENTIFICATION</scope>
</reference>
<sequence>MATPAGAAFSLGRCRVVPPLYVGIVRVKTLSLDGRRRCYRRRLEDPFLLVVFGCVELQKRDMFVDAWRVMFFSFS</sequence>
<evidence type="ECO:0000313" key="1">
    <source>
        <dbReference type="EnsemblPlants" id="LPERR06G02820.1"/>
    </source>
</evidence>
<protein>
    <submittedName>
        <fullName evidence="1">Uncharacterized protein</fullName>
    </submittedName>
</protein>
<reference evidence="1 2" key="1">
    <citation type="submission" date="2012-08" db="EMBL/GenBank/DDBJ databases">
        <title>Oryza genome evolution.</title>
        <authorList>
            <person name="Wing R.A."/>
        </authorList>
    </citation>
    <scope>NUCLEOTIDE SEQUENCE</scope>
</reference>
<dbReference type="Gramene" id="LPERR06G02820.1">
    <property type="protein sequence ID" value="LPERR06G02820.1"/>
    <property type="gene ID" value="LPERR06G02820"/>
</dbReference>
<organism evidence="1 2">
    <name type="scientific">Leersia perrieri</name>
    <dbReference type="NCBI Taxonomy" id="77586"/>
    <lineage>
        <taxon>Eukaryota</taxon>
        <taxon>Viridiplantae</taxon>
        <taxon>Streptophyta</taxon>
        <taxon>Embryophyta</taxon>
        <taxon>Tracheophyta</taxon>
        <taxon>Spermatophyta</taxon>
        <taxon>Magnoliopsida</taxon>
        <taxon>Liliopsida</taxon>
        <taxon>Poales</taxon>
        <taxon>Poaceae</taxon>
        <taxon>BOP clade</taxon>
        <taxon>Oryzoideae</taxon>
        <taxon>Oryzeae</taxon>
        <taxon>Oryzinae</taxon>
        <taxon>Leersia</taxon>
    </lineage>
</organism>
<dbReference type="Proteomes" id="UP000032180">
    <property type="component" value="Chromosome 6"/>
</dbReference>
<evidence type="ECO:0000313" key="2">
    <source>
        <dbReference type="Proteomes" id="UP000032180"/>
    </source>
</evidence>
<accession>A0A0D9WLT3</accession>
<name>A0A0D9WLT3_9ORYZ</name>
<proteinExistence type="predicted"/>
<dbReference type="EnsemblPlants" id="LPERR06G02820.1">
    <property type="protein sequence ID" value="LPERR06G02820.1"/>
    <property type="gene ID" value="LPERR06G02820"/>
</dbReference>
<dbReference type="HOGENOM" id="CLU_2674669_0_0_1"/>
<reference evidence="2" key="2">
    <citation type="submission" date="2013-12" db="EMBL/GenBank/DDBJ databases">
        <authorList>
            <person name="Yu Y."/>
            <person name="Lee S."/>
            <person name="de Baynast K."/>
            <person name="Wissotski M."/>
            <person name="Liu L."/>
            <person name="Talag J."/>
            <person name="Goicoechea J."/>
            <person name="Angelova A."/>
            <person name="Jetty R."/>
            <person name="Kudrna D."/>
            <person name="Golser W."/>
            <person name="Rivera L."/>
            <person name="Zhang J."/>
            <person name="Wing R."/>
        </authorList>
    </citation>
    <scope>NUCLEOTIDE SEQUENCE</scope>
</reference>